<organism evidence="2 3">
    <name type="scientific">Chryseomicrobium excrementi</name>
    <dbReference type="NCBI Taxonomy" id="2041346"/>
    <lineage>
        <taxon>Bacteria</taxon>
        <taxon>Bacillati</taxon>
        <taxon>Bacillota</taxon>
        <taxon>Bacilli</taxon>
        <taxon>Bacillales</taxon>
        <taxon>Caryophanaceae</taxon>
        <taxon>Chryseomicrobium</taxon>
    </lineage>
</organism>
<accession>A0A2M9EZI4</accession>
<comment type="caution">
    <text evidence="2">The sequence shown here is derived from an EMBL/GenBank/DDBJ whole genome shotgun (WGS) entry which is preliminary data.</text>
</comment>
<dbReference type="RefSeq" id="WP_100353179.1">
    <property type="nucleotide sequence ID" value="NZ_PCGR01000002.1"/>
</dbReference>
<dbReference type="InterPro" id="IPR042216">
    <property type="entry name" value="MitoNEET_CISD"/>
</dbReference>
<evidence type="ECO:0000313" key="2">
    <source>
        <dbReference type="EMBL" id="PJK16614.1"/>
    </source>
</evidence>
<dbReference type="Proteomes" id="UP000228680">
    <property type="component" value="Unassembled WGS sequence"/>
</dbReference>
<dbReference type="Pfam" id="PF06902">
    <property type="entry name" value="Fer4_19"/>
    <property type="match status" value="1"/>
</dbReference>
<dbReference type="InterPro" id="IPR010693">
    <property type="entry name" value="Divergent_4Fe-4S_mono-cluster"/>
</dbReference>
<protein>
    <recommendedName>
        <fullName evidence="1">Divergent 4Fe-4S mono-cluster domain-containing protein</fullName>
    </recommendedName>
</protein>
<feature type="domain" description="Divergent 4Fe-4S mono-cluster" evidence="1">
    <location>
        <begin position="10"/>
        <end position="70"/>
    </location>
</feature>
<proteinExistence type="predicted"/>
<name>A0A2M9EZI4_9BACL</name>
<evidence type="ECO:0000259" key="1">
    <source>
        <dbReference type="Pfam" id="PF06902"/>
    </source>
</evidence>
<reference evidence="2 3" key="1">
    <citation type="submission" date="2017-10" db="EMBL/GenBank/DDBJ databases">
        <title>Draft genome of Chryseomicrobium casticus sp. nov.</title>
        <authorList>
            <person name="Chakraborty R."/>
            <person name="Saha T."/>
        </authorList>
    </citation>
    <scope>NUCLEOTIDE SEQUENCE [LARGE SCALE GENOMIC DNA]</scope>
    <source>
        <strain evidence="2 3">ET03</strain>
    </source>
</reference>
<dbReference type="AlphaFoldDB" id="A0A2M9EZI4"/>
<gene>
    <name evidence="2" type="ORF">CQS04_05510</name>
</gene>
<sequence>MKLEPKEYVSPEINVYFTPGLCIHAAECVKGLPSVFDTKKRPWVNPENGAAPDIAEVVERCPSGALQYIRHDGVRGELPEVPTKVETNDKQQLIMRGDLHFRQQDQDIVTYRAVVCGCGQTGNSPFCDKKGSCH</sequence>
<dbReference type="Gene3D" id="3.40.5.90">
    <property type="entry name" value="CDGSH iron-sulfur domain, mitoNEET-type"/>
    <property type="match status" value="1"/>
</dbReference>
<dbReference type="OrthoDB" id="9793389at2"/>
<dbReference type="EMBL" id="PCGR01000002">
    <property type="protein sequence ID" value="PJK16614.1"/>
    <property type="molecule type" value="Genomic_DNA"/>
</dbReference>
<evidence type="ECO:0000313" key="3">
    <source>
        <dbReference type="Proteomes" id="UP000228680"/>
    </source>
</evidence>
<keyword evidence="3" id="KW-1185">Reference proteome</keyword>